<dbReference type="RefSeq" id="XP_002181421.1">
    <property type="nucleotide sequence ID" value="XM_002181385.1"/>
</dbReference>
<dbReference type="PaxDb" id="2850-Phatr37305"/>
<dbReference type="HOGENOM" id="CLU_1104552_0_0_1"/>
<feature type="compositionally biased region" description="Basic and acidic residues" evidence="1">
    <location>
        <begin position="51"/>
        <end position="60"/>
    </location>
</feature>
<feature type="region of interest" description="Disordered" evidence="1">
    <location>
        <begin position="1"/>
        <end position="60"/>
    </location>
</feature>
<feature type="compositionally biased region" description="Basic residues" evidence="1">
    <location>
        <begin position="23"/>
        <end position="36"/>
    </location>
</feature>
<protein>
    <submittedName>
        <fullName evidence="2">Uncharacterized protein</fullName>
    </submittedName>
</protein>
<evidence type="ECO:0000256" key="1">
    <source>
        <dbReference type="SAM" id="MobiDB-lite"/>
    </source>
</evidence>
<dbReference type="AlphaFoldDB" id="B7G2Q3"/>
<organism evidence="2 3">
    <name type="scientific">Phaeodactylum tricornutum (strain CCAP 1055/1)</name>
    <dbReference type="NCBI Taxonomy" id="556484"/>
    <lineage>
        <taxon>Eukaryota</taxon>
        <taxon>Sar</taxon>
        <taxon>Stramenopiles</taxon>
        <taxon>Ochrophyta</taxon>
        <taxon>Bacillariophyta</taxon>
        <taxon>Bacillariophyceae</taxon>
        <taxon>Bacillariophycidae</taxon>
        <taxon>Naviculales</taxon>
        <taxon>Phaeodactylaceae</taxon>
        <taxon>Phaeodactylum</taxon>
    </lineage>
</organism>
<reference evidence="2 3" key="1">
    <citation type="journal article" date="2008" name="Nature">
        <title>The Phaeodactylum genome reveals the evolutionary history of diatom genomes.</title>
        <authorList>
            <person name="Bowler C."/>
            <person name="Allen A.E."/>
            <person name="Badger J.H."/>
            <person name="Grimwood J."/>
            <person name="Jabbari K."/>
            <person name="Kuo A."/>
            <person name="Maheswari U."/>
            <person name="Martens C."/>
            <person name="Maumus F."/>
            <person name="Otillar R.P."/>
            <person name="Rayko E."/>
            <person name="Salamov A."/>
            <person name="Vandepoele K."/>
            <person name="Beszteri B."/>
            <person name="Gruber A."/>
            <person name="Heijde M."/>
            <person name="Katinka M."/>
            <person name="Mock T."/>
            <person name="Valentin K."/>
            <person name="Verret F."/>
            <person name="Berges J.A."/>
            <person name="Brownlee C."/>
            <person name="Cadoret J.P."/>
            <person name="Chiovitti A."/>
            <person name="Choi C.J."/>
            <person name="Coesel S."/>
            <person name="De Martino A."/>
            <person name="Detter J.C."/>
            <person name="Durkin C."/>
            <person name="Falciatore A."/>
            <person name="Fournet J."/>
            <person name="Haruta M."/>
            <person name="Huysman M.J."/>
            <person name="Jenkins B.D."/>
            <person name="Jiroutova K."/>
            <person name="Jorgensen R.E."/>
            <person name="Joubert Y."/>
            <person name="Kaplan A."/>
            <person name="Kroger N."/>
            <person name="Kroth P.G."/>
            <person name="La Roche J."/>
            <person name="Lindquist E."/>
            <person name="Lommer M."/>
            <person name="Martin-Jezequel V."/>
            <person name="Lopez P.J."/>
            <person name="Lucas S."/>
            <person name="Mangogna M."/>
            <person name="McGinnis K."/>
            <person name="Medlin L.K."/>
            <person name="Montsant A."/>
            <person name="Oudot-Le Secq M.P."/>
            <person name="Napoli C."/>
            <person name="Obornik M."/>
            <person name="Parker M.S."/>
            <person name="Petit J.L."/>
            <person name="Porcel B.M."/>
            <person name="Poulsen N."/>
            <person name="Robison M."/>
            <person name="Rychlewski L."/>
            <person name="Rynearson T.A."/>
            <person name="Schmutz J."/>
            <person name="Shapiro H."/>
            <person name="Siaut M."/>
            <person name="Stanley M."/>
            <person name="Sussman M.R."/>
            <person name="Taylor A.R."/>
            <person name="Vardi A."/>
            <person name="von Dassow P."/>
            <person name="Vyverman W."/>
            <person name="Willis A."/>
            <person name="Wyrwicz L.S."/>
            <person name="Rokhsar D.S."/>
            <person name="Weissenbach J."/>
            <person name="Armbrust E.V."/>
            <person name="Green B.R."/>
            <person name="Van de Peer Y."/>
            <person name="Grigoriev I.V."/>
        </authorList>
    </citation>
    <scope>NUCLEOTIDE SEQUENCE [LARGE SCALE GENOMIC DNA]</scope>
    <source>
        <strain evidence="2 3">CCAP 1055/1</strain>
    </source>
</reference>
<dbReference type="KEGG" id="pti:PHATRDRAFT_37305"/>
<gene>
    <name evidence="2" type="ORF">PHATRDRAFT_37305</name>
</gene>
<reference evidence="3" key="2">
    <citation type="submission" date="2008-08" db="EMBL/GenBank/DDBJ databases">
        <authorList>
            <consortium name="Diatom Consortium"/>
            <person name="Grigoriev I."/>
            <person name="Grimwood J."/>
            <person name="Kuo A."/>
            <person name="Otillar R.P."/>
            <person name="Salamov A."/>
            <person name="Detter J.C."/>
            <person name="Lindquist E."/>
            <person name="Shapiro H."/>
            <person name="Lucas S."/>
            <person name="Glavina del Rio T."/>
            <person name="Pitluck S."/>
            <person name="Rokhsar D."/>
            <person name="Bowler C."/>
        </authorList>
    </citation>
    <scope>GENOME REANNOTATION</scope>
    <source>
        <strain evidence="3">CCAP 1055/1</strain>
    </source>
</reference>
<dbReference type="EMBL" id="CM000614">
    <property type="protein sequence ID" value="EEC47344.1"/>
    <property type="molecule type" value="Genomic_DNA"/>
</dbReference>
<feature type="compositionally biased region" description="Polar residues" evidence="1">
    <location>
        <begin position="1"/>
        <end position="22"/>
    </location>
</feature>
<dbReference type="GeneID" id="7202059"/>
<keyword evidence="3" id="KW-1185">Reference proteome</keyword>
<evidence type="ECO:0000313" key="3">
    <source>
        <dbReference type="Proteomes" id="UP000000759"/>
    </source>
</evidence>
<proteinExistence type="predicted"/>
<feature type="compositionally biased region" description="Basic and acidic residues" evidence="1">
    <location>
        <begin position="147"/>
        <end position="156"/>
    </location>
</feature>
<name>B7G2Q3_PHATC</name>
<accession>B7G2Q3</accession>
<sequence>MPLFSTARTKASSTNPLSSSPTKPRKLFRRQGKHRPSPTSALAPINLNYYDRPEEKTGPDFFEKYRVNVVDVTSDKPSLVQTFDPPRDEPNWFLTSPPPREQNLEPPQSQPRALRGAQKPRSSSPKPPPSEPQSRAVYCQIDGNQNSERDWRPLSEEKDEDSLEGPNRDPHPLDRVNIGRTSFRESREDKGFTLCHDVQDVVYDCTFFLRSAKDYSLDSCRGRSSPPKRHLTRMSL</sequence>
<evidence type="ECO:0000313" key="2">
    <source>
        <dbReference type="EMBL" id="EEC47344.1"/>
    </source>
</evidence>
<dbReference type="Proteomes" id="UP000000759">
    <property type="component" value="Chromosome 12"/>
</dbReference>
<feature type="region of interest" description="Disordered" evidence="1">
    <location>
        <begin position="74"/>
        <end position="176"/>
    </location>
</feature>
<dbReference type="InParanoid" id="B7G2Q3"/>